<evidence type="ECO:0000313" key="2">
    <source>
        <dbReference type="EMBL" id="CCO05709.1"/>
    </source>
</evidence>
<proteinExistence type="predicted"/>
<keyword evidence="4" id="KW-1185">Reference proteome</keyword>
<name>A0AAP3VNE4_9FIRM</name>
<keyword evidence="1" id="KW-0812">Transmembrane</keyword>
<dbReference type="AlphaFoldDB" id="A0AAP3VNE4"/>
<reference evidence="3" key="2">
    <citation type="submission" date="2023-01" db="EMBL/GenBank/DDBJ databases">
        <title>Human gut microbiome strain richness.</title>
        <authorList>
            <person name="Chen-Liaw A."/>
        </authorList>
    </citation>
    <scope>NUCLEOTIDE SEQUENCE</scope>
    <source>
        <strain evidence="3">1001275st1_F4_1001275B_160808</strain>
    </source>
</reference>
<dbReference type="RefSeq" id="WP_038672710.1">
    <property type="nucleotide sequence ID" value="NZ_CAKVXH010000009.1"/>
</dbReference>
<protein>
    <submittedName>
        <fullName evidence="3">Uncharacterized protein</fullName>
    </submittedName>
</protein>
<evidence type="ECO:0000256" key="1">
    <source>
        <dbReference type="SAM" id="Phobius"/>
    </source>
</evidence>
<organism evidence="3 5">
    <name type="scientific">Ruminococcus bicirculans</name>
    <name type="common">ex Wegman et al. 2014</name>
    <dbReference type="NCBI Taxonomy" id="1160721"/>
    <lineage>
        <taxon>Bacteria</taxon>
        <taxon>Bacillati</taxon>
        <taxon>Bacillota</taxon>
        <taxon>Clostridia</taxon>
        <taxon>Eubacteriales</taxon>
        <taxon>Oscillospiraceae</taxon>
        <taxon>Ruminococcus</taxon>
    </lineage>
</organism>
<evidence type="ECO:0000313" key="5">
    <source>
        <dbReference type="Proteomes" id="UP001211015"/>
    </source>
</evidence>
<dbReference type="EMBL" id="JAQMLV010000004">
    <property type="protein sequence ID" value="MDB8744283.1"/>
    <property type="molecule type" value="Genomic_DNA"/>
</dbReference>
<sequence>MNDTFLKIESISLAVFAIGSLLFIIVIVVSSAISAKRAEKKFQKSARGILGSEAELKNMVESFREIFTTYSTSMGCYLTIIQLIERLITNFHDPKHQLPPEKNELQIARLREILKTFKEELIYNDEKLNAVINQLENDNLKNEIKSLFRCINSYNDGRLFEKDQEISKLKNKMKKDKKLKIISFFFGLIGFISSVITIVNFVGLK</sequence>
<dbReference type="Proteomes" id="UP001211015">
    <property type="component" value="Unassembled WGS sequence"/>
</dbReference>
<keyword evidence="1" id="KW-1133">Transmembrane helix</keyword>
<gene>
    <name evidence="3" type="ORF">PNU62_04555</name>
    <name evidence="2" type="ORF">RBI_I02011</name>
</gene>
<dbReference type="Proteomes" id="UP000027600">
    <property type="component" value="Chromosome I"/>
</dbReference>
<dbReference type="KEGG" id="rus:RBI_I02011"/>
<reference evidence="2 4" key="1">
    <citation type="journal article" date="2014" name="Int. J. Syst. Evol. Microbiol.">
        <title>Complete genome of a new Firmicutes species belonging to the dominant human colonic microbiota ('Ruminococcus bicirculans') reveals two chromosomes and a selective capacity to utilize plant glucans.</title>
        <authorList>
            <consortium name="NISC Comparative Sequencing Program"/>
            <person name="Wegmann U."/>
            <person name="Louis P."/>
            <person name="Goesmann A."/>
            <person name="Henrissat B."/>
            <person name="Duncan S.H."/>
            <person name="Flint H.J."/>
        </authorList>
    </citation>
    <scope>NUCLEOTIDE SEQUENCE [LARGE SCALE GENOMIC DNA]</scope>
    <source>
        <strain evidence="2 4">80/3</strain>
    </source>
</reference>
<evidence type="ECO:0000313" key="4">
    <source>
        <dbReference type="Proteomes" id="UP000027600"/>
    </source>
</evidence>
<dbReference type="EMBL" id="HF545616">
    <property type="protein sequence ID" value="CCO05709.1"/>
    <property type="molecule type" value="Genomic_DNA"/>
</dbReference>
<keyword evidence="1" id="KW-0472">Membrane</keyword>
<evidence type="ECO:0000313" key="3">
    <source>
        <dbReference type="EMBL" id="MDB8744283.1"/>
    </source>
</evidence>
<feature type="transmembrane region" description="Helical" evidence="1">
    <location>
        <begin position="181"/>
        <end position="202"/>
    </location>
</feature>
<feature type="transmembrane region" description="Helical" evidence="1">
    <location>
        <begin position="12"/>
        <end position="35"/>
    </location>
</feature>
<accession>A0AAP3VNE4</accession>